<keyword evidence="2" id="KW-1185">Reference proteome</keyword>
<dbReference type="EMBL" id="JAGKQQ010000001">
    <property type="protein sequence ID" value="MBP3958704.1"/>
    <property type="molecule type" value="Genomic_DNA"/>
</dbReference>
<name>A0ABS5BY86_9BACT</name>
<dbReference type="Pfam" id="PF13365">
    <property type="entry name" value="Trypsin_2"/>
    <property type="match status" value="1"/>
</dbReference>
<reference evidence="1 2" key="1">
    <citation type="submission" date="2021-04" db="EMBL/GenBank/DDBJ databases">
        <authorList>
            <person name="Ivanova A."/>
        </authorList>
    </citation>
    <scope>NUCLEOTIDE SEQUENCE [LARGE SCALE GENOMIC DNA]</scope>
    <source>
        <strain evidence="1 2">G18</strain>
    </source>
</reference>
<dbReference type="InterPro" id="IPR043504">
    <property type="entry name" value="Peptidase_S1_PA_chymotrypsin"/>
</dbReference>
<dbReference type="Gene3D" id="2.40.10.10">
    <property type="entry name" value="Trypsin-like serine proteases"/>
    <property type="match status" value="2"/>
</dbReference>
<gene>
    <name evidence="1" type="ORF">J8F10_25950</name>
</gene>
<dbReference type="InterPro" id="IPR009003">
    <property type="entry name" value="Peptidase_S1_PA"/>
</dbReference>
<accession>A0ABS5BY86</accession>
<organism evidence="1 2">
    <name type="scientific">Gemmata palustris</name>
    <dbReference type="NCBI Taxonomy" id="2822762"/>
    <lineage>
        <taxon>Bacteria</taxon>
        <taxon>Pseudomonadati</taxon>
        <taxon>Planctomycetota</taxon>
        <taxon>Planctomycetia</taxon>
        <taxon>Gemmatales</taxon>
        <taxon>Gemmataceae</taxon>
        <taxon>Gemmata</taxon>
    </lineage>
</organism>
<dbReference type="PANTHER" id="PTHR14389:SF3">
    <property type="entry name" value="PROTEIN FAM111A-LIKE"/>
    <property type="match status" value="1"/>
</dbReference>
<sequence>MVNLEVNLNDIVTTMPRTQQLRQVVEWAESRSQVKELITALRDPNFGNDTNLALKAFAMSIGADSGIEKLLEKLISRNQFPFKDPAEWRAAMVRAESVICRIENPESEPIGTGFLLGPDLVLTNKHVMLEALDAGPAQGIRCRFGYHICENNTTDDGTSHALANPWEVASSEVANLDYSLVRLAIRTGDEPIGSFKDAPIRRWLSTDANRPVDNQALFILQHPKGGTLKVAGGTLKSSEKTGWLNYEVDTEKGSSGSPVLDSGWQLIALHSRAGHEAVNRGVSIRAIRDDLKPEVLALLNPRPGQ</sequence>
<dbReference type="PANTHER" id="PTHR14389">
    <property type="entry name" value="SI:CH1073-475A24.1"/>
    <property type="match status" value="1"/>
</dbReference>
<evidence type="ECO:0000313" key="1">
    <source>
        <dbReference type="EMBL" id="MBP3958704.1"/>
    </source>
</evidence>
<dbReference type="SUPFAM" id="SSF50494">
    <property type="entry name" value="Trypsin-like serine proteases"/>
    <property type="match status" value="1"/>
</dbReference>
<dbReference type="Proteomes" id="UP000676565">
    <property type="component" value="Unassembled WGS sequence"/>
</dbReference>
<proteinExistence type="predicted"/>
<comment type="caution">
    <text evidence="1">The sequence shown here is derived from an EMBL/GenBank/DDBJ whole genome shotgun (WGS) entry which is preliminary data.</text>
</comment>
<protein>
    <submittedName>
        <fullName evidence="1">Trypsin-like peptidase domain-containing protein</fullName>
    </submittedName>
</protein>
<evidence type="ECO:0000313" key="2">
    <source>
        <dbReference type="Proteomes" id="UP000676565"/>
    </source>
</evidence>